<keyword evidence="2" id="KW-1185">Reference proteome</keyword>
<reference evidence="1" key="1">
    <citation type="submission" date="2024-02" db="EMBL/GenBank/DDBJ databases">
        <authorList>
            <consortium name="ELIXIR-Norway"/>
            <consortium name="Elixir Norway"/>
        </authorList>
    </citation>
    <scope>NUCLEOTIDE SEQUENCE</scope>
</reference>
<dbReference type="Proteomes" id="UP001497512">
    <property type="component" value="Chromosome 4"/>
</dbReference>
<name>A0ABP0UM42_9BRYO</name>
<organism evidence="1 2">
    <name type="scientific">Sphagnum troendelagicum</name>
    <dbReference type="NCBI Taxonomy" id="128251"/>
    <lineage>
        <taxon>Eukaryota</taxon>
        <taxon>Viridiplantae</taxon>
        <taxon>Streptophyta</taxon>
        <taxon>Embryophyta</taxon>
        <taxon>Bryophyta</taxon>
        <taxon>Sphagnophytina</taxon>
        <taxon>Sphagnopsida</taxon>
        <taxon>Sphagnales</taxon>
        <taxon>Sphagnaceae</taxon>
        <taxon>Sphagnum</taxon>
    </lineage>
</organism>
<accession>A0ABP0UM42</accession>
<sequence>MAHLSSNLVGDQSSRQMCSSVDRRQVMAVSEAASSSSLLSMMNVGWPLGLEAACISMHEGGGPVQFLNTYNPPYFSDLSATTSDDSEFDTESHSSDSSSFCKDSRRITLASLIGLPLDSFRYLGDTFRIMSIQSTDSRFESSSVLSTRKPRRRSCGVFRDFVELCICRVQADFGSIICKSSNVQSFSVSEISQISLDQERSSTIRPSSRDPKLFINAVYEESSLPRSKRFEWNPLFVESDVAAASGADSLDHESHAIRKLDDKLLISSSAAASAILPYGNAPREHIHEDAPQFLQPSMPPPFDL</sequence>
<protein>
    <submittedName>
        <fullName evidence="1">Uncharacterized protein</fullName>
    </submittedName>
</protein>
<evidence type="ECO:0000313" key="1">
    <source>
        <dbReference type="EMBL" id="CAK9224271.1"/>
    </source>
</evidence>
<gene>
    <name evidence="1" type="ORF">CSSPTR1EN2_LOCUS17248</name>
</gene>
<dbReference type="EMBL" id="OZ019896">
    <property type="protein sequence ID" value="CAK9224271.1"/>
    <property type="molecule type" value="Genomic_DNA"/>
</dbReference>
<evidence type="ECO:0000313" key="2">
    <source>
        <dbReference type="Proteomes" id="UP001497512"/>
    </source>
</evidence>
<proteinExistence type="predicted"/>